<evidence type="ECO:0000256" key="2">
    <source>
        <dbReference type="SAM" id="MobiDB-lite"/>
    </source>
</evidence>
<feature type="region of interest" description="Disordered" evidence="2">
    <location>
        <begin position="1"/>
        <end position="38"/>
    </location>
</feature>
<reference evidence="3 4" key="1">
    <citation type="submission" date="2016-03" db="EMBL/GenBank/DDBJ databases">
        <authorList>
            <person name="Ploux O."/>
        </authorList>
    </citation>
    <scope>NUCLEOTIDE SEQUENCE [LARGE SCALE GENOMIC DNA]</scope>
    <source>
        <strain evidence="3 4">UAMH 11012</strain>
    </source>
</reference>
<proteinExistence type="predicted"/>
<feature type="coiled-coil region" evidence="1">
    <location>
        <begin position="266"/>
        <end position="305"/>
    </location>
</feature>
<feature type="coiled-coil region" evidence="1">
    <location>
        <begin position="525"/>
        <end position="582"/>
    </location>
</feature>
<evidence type="ECO:0000256" key="1">
    <source>
        <dbReference type="SAM" id="Coils"/>
    </source>
</evidence>
<keyword evidence="4" id="KW-1185">Reference proteome</keyword>
<dbReference type="AlphaFoldDB" id="A0A1L7WLJ6"/>
<accession>A0A1L7WLJ6</accession>
<gene>
    <name evidence="3" type="ORF">PAC_03503</name>
</gene>
<evidence type="ECO:0000313" key="4">
    <source>
        <dbReference type="Proteomes" id="UP000184330"/>
    </source>
</evidence>
<dbReference type="OrthoDB" id="3799661at2759"/>
<dbReference type="EMBL" id="FJOG01000004">
    <property type="protein sequence ID" value="CZR53623.1"/>
    <property type="molecule type" value="Genomic_DNA"/>
</dbReference>
<name>A0A1L7WLJ6_9HELO</name>
<keyword evidence="1" id="KW-0175">Coiled coil</keyword>
<evidence type="ECO:0000313" key="3">
    <source>
        <dbReference type="EMBL" id="CZR53623.1"/>
    </source>
</evidence>
<dbReference type="Proteomes" id="UP000184330">
    <property type="component" value="Unassembled WGS sequence"/>
</dbReference>
<organism evidence="3 4">
    <name type="scientific">Phialocephala subalpina</name>
    <dbReference type="NCBI Taxonomy" id="576137"/>
    <lineage>
        <taxon>Eukaryota</taxon>
        <taxon>Fungi</taxon>
        <taxon>Dikarya</taxon>
        <taxon>Ascomycota</taxon>
        <taxon>Pezizomycotina</taxon>
        <taxon>Leotiomycetes</taxon>
        <taxon>Helotiales</taxon>
        <taxon>Mollisiaceae</taxon>
        <taxon>Phialocephala</taxon>
        <taxon>Phialocephala fortinii species complex</taxon>
    </lineage>
</organism>
<protein>
    <submittedName>
        <fullName evidence="3">Uncharacterized protein</fullName>
    </submittedName>
</protein>
<sequence length="826" mass="93425">MGDPRSSVPSLDDRKNHFLSATSPEKHDDPSTCRRSTSITPSIRSFRSGTTEVYNEPIPEPVSSKRRFKKITTTVDIKLTMWDCIKGLNPFDRKARIIPRSVEVIDEGDDTDSDEYEIQESPFIQNVFVLSKEKDEQGRFVCKEARCTFDTGNHHGNIVSREFLVRELNIPESEFMGKRLKKYEREGISITGHILVPDGAVRLDWYHAKSTQRYRDMRFLVSPHPHCDLVIGAQSLEKYGILASPNLWNGNNIVEFNDGKTGKGMRAMLKNDLDTLEEDLKDATKEQKQQKVESLNSKIALKKNEIKVAELVLKLYDAGEIFKQDPTNIEKHKAVTELEEQLSAAQKLLPNQAPRGVPPPQEWQKVDFDKSRTGLHYKSHTDPDELSNIIRSPLPSETFKPFQFYLFMAGLFLPPSTCRDIEIPGNTSHGVQFYAFEKKINDEIDVIPTVIHKAVQESLESSSGGISSIFGGRQKSHILPEIEREVTRLKRKTNELFGEKAGLRDIILKLEPGIKNQQNKIDHMHQRHDEDIHVLQNRYRKLKGQTPSARLDEDTDTLRRQLEETLGRLNKAESENRKIHKQTAAFREMTIKGAGEAEEQPDDAKIVEKFRSLRAQTQMIVTKDCKDCSSNAIPPPSGDARLLELWSLGLPAPELMRLVQGLVFEQLSHIFLLAPVFGLSGLGPTTELEDSLAKFETALNSLDPAPRNEIVDWRKHAIRCAGLLHDREGEQIAYGMPELLAPLLRDSSPSSQSRILKLCQDALAFALLLQCCLDSYQSELPELNSMVNEEEVLAQAWEGTKGSDESQRVAFVLSPALAKYPSYDLC</sequence>